<keyword evidence="2" id="KW-1185">Reference proteome</keyword>
<reference evidence="1 2" key="2">
    <citation type="submission" date="2018-11" db="EMBL/GenBank/DDBJ databases">
        <authorList>
            <consortium name="Pathogen Informatics"/>
        </authorList>
    </citation>
    <scope>NUCLEOTIDE SEQUENCE [LARGE SCALE GENOMIC DNA]</scope>
    <source>
        <strain evidence="1 2">Egypt</strain>
    </source>
</reference>
<evidence type="ECO:0000313" key="3">
    <source>
        <dbReference type="WBParaSite" id="ECPE_0001802001-mRNA-1"/>
    </source>
</evidence>
<evidence type="ECO:0000313" key="2">
    <source>
        <dbReference type="Proteomes" id="UP000272942"/>
    </source>
</evidence>
<gene>
    <name evidence="1" type="ORF">ECPE_LOCUS17974</name>
</gene>
<organism evidence="3">
    <name type="scientific">Echinostoma caproni</name>
    <dbReference type="NCBI Taxonomy" id="27848"/>
    <lineage>
        <taxon>Eukaryota</taxon>
        <taxon>Metazoa</taxon>
        <taxon>Spiralia</taxon>
        <taxon>Lophotrochozoa</taxon>
        <taxon>Platyhelminthes</taxon>
        <taxon>Trematoda</taxon>
        <taxon>Digenea</taxon>
        <taxon>Plagiorchiida</taxon>
        <taxon>Echinostomata</taxon>
        <taxon>Echinostomatoidea</taxon>
        <taxon>Echinostomatidae</taxon>
        <taxon>Echinostoma</taxon>
    </lineage>
</organism>
<dbReference type="Proteomes" id="UP000272942">
    <property type="component" value="Unassembled WGS sequence"/>
</dbReference>
<accession>A0A183BFI9</accession>
<reference evidence="3" key="1">
    <citation type="submission" date="2016-06" db="UniProtKB">
        <authorList>
            <consortium name="WormBaseParasite"/>
        </authorList>
    </citation>
    <scope>IDENTIFICATION</scope>
</reference>
<protein>
    <submittedName>
        <fullName evidence="3">Kinesin motor domain-containing protein</fullName>
    </submittedName>
</protein>
<dbReference type="EMBL" id="UZAN01073336">
    <property type="protein sequence ID" value="VDP95357.1"/>
    <property type="molecule type" value="Genomic_DNA"/>
</dbReference>
<dbReference type="WBParaSite" id="ECPE_0001802001-mRNA-1">
    <property type="protein sequence ID" value="ECPE_0001802001-mRNA-1"/>
    <property type="gene ID" value="ECPE_0001802001"/>
</dbReference>
<sequence length="68" mass="7445">MLRYVPCRFEVTDVRQEGAEAQRKFSVTTRRVGPQLAKPEECKAFSISDQCSLVLSDGVGSGFSASAF</sequence>
<proteinExistence type="predicted"/>
<name>A0A183BFI9_9TREM</name>
<evidence type="ECO:0000313" key="1">
    <source>
        <dbReference type="EMBL" id="VDP95357.1"/>
    </source>
</evidence>
<dbReference type="AlphaFoldDB" id="A0A183BFI9"/>